<evidence type="ECO:0000313" key="3">
    <source>
        <dbReference type="Proteomes" id="UP000735302"/>
    </source>
</evidence>
<dbReference type="Proteomes" id="UP000735302">
    <property type="component" value="Unassembled WGS sequence"/>
</dbReference>
<reference evidence="2 3" key="1">
    <citation type="journal article" date="2021" name="Elife">
        <title>Chloroplast acquisition without the gene transfer in kleptoplastic sea slugs, Plakobranchus ocellatus.</title>
        <authorList>
            <person name="Maeda T."/>
            <person name="Takahashi S."/>
            <person name="Yoshida T."/>
            <person name="Shimamura S."/>
            <person name="Takaki Y."/>
            <person name="Nagai Y."/>
            <person name="Toyoda A."/>
            <person name="Suzuki Y."/>
            <person name="Arimoto A."/>
            <person name="Ishii H."/>
            <person name="Satoh N."/>
            <person name="Nishiyama T."/>
            <person name="Hasebe M."/>
            <person name="Maruyama T."/>
            <person name="Minagawa J."/>
            <person name="Obokata J."/>
            <person name="Shigenobu S."/>
        </authorList>
    </citation>
    <scope>NUCLEOTIDE SEQUENCE [LARGE SCALE GENOMIC DNA]</scope>
</reference>
<evidence type="ECO:0000256" key="1">
    <source>
        <dbReference type="SAM" id="MobiDB-lite"/>
    </source>
</evidence>
<sequence>MRITLKKHFFVLPLSPKPMPHSFSVLTASTKRTGVQGSKESRKTGSPSNIKGITSALNYPGTTSPRAVPGSPESMQRGRSESFTLRSRLN</sequence>
<keyword evidence="3" id="KW-1185">Reference proteome</keyword>
<proteinExistence type="predicted"/>
<evidence type="ECO:0000313" key="2">
    <source>
        <dbReference type="EMBL" id="GFO50057.1"/>
    </source>
</evidence>
<dbReference type="EMBL" id="BLXT01008574">
    <property type="protein sequence ID" value="GFO50057.1"/>
    <property type="molecule type" value="Genomic_DNA"/>
</dbReference>
<feature type="compositionally biased region" description="Polar residues" evidence="1">
    <location>
        <begin position="28"/>
        <end position="65"/>
    </location>
</feature>
<comment type="caution">
    <text evidence="2">The sequence shown here is derived from an EMBL/GenBank/DDBJ whole genome shotgun (WGS) entry which is preliminary data.</text>
</comment>
<gene>
    <name evidence="2" type="ORF">PoB_007656200</name>
</gene>
<feature type="compositionally biased region" description="Polar residues" evidence="1">
    <location>
        <begin position="81"/>
        <end position="90"/>
    </location>
</feature>
<accession>A0AAV4E0B5</accession>
<dbReference type="AlphaFoldDB" id="A0AAV4E0B5"/>
<organism evidence="2 3">
    <name type="scientific">Plakobranchus ocellatus</name>
    <dbReference type="NCBI Taxonomy" id="259542"/>
    <lineage>
        <taxon>Eukaryota</taxon>
        <taxon>Metazoa</taxon>
        <taxon>Spiralia</taxon>
        <taxon>Lophotrochozoa</taxon>
        <taxon>Mollusca</taxon>
        <taxon>Gastropoda</taxon>
        <taxon>Heterobranchia</taxon>
        <taxon>Euthyneura</taxon>
        <taxon>Panpulmonata</taxon>
        <taxon>Sacoglossa</taxon>
        <taxon>Placobranchoidea</taxon>
        <taxon>Plakobranchidae</taxon>
        <taxon>Plakobranchus</taxon>
    </lineage>
</organism>
<name>A0AAV4E0B5_9GAST</name>
<protein>
    <submittedName>
        <fullName evidence="2">Uncharacterized protein</fullName>
    </submittedName>
</protein>
<feature type="region of interest" description="Disordered" evidence="1">
    <location>
        <begin position="28"/>
        <end position="90"/>
    </location>
</feature>